<accession>A0A382XPK3</accession>
<evidence type="ECO:0000313" key="1">
    <source>
        <dbReference type="EMBL" id="SVD72351.1"/>
    </source>
</evidence>
<dbReference type="AlphaFoldDB" id="A0A382XPK3"/>
<protein>
    <submittedName>
        <fullName evidence="1">Uncharacterized protein</fullName>
    </submittedName>
</protein>
<gene>
    <name evidence="1" type="ORF">METZ01_LOCUS425205</name>
</gene>
<name>A0A382XPK3_9ZZZZ</name>
<dbReference type="EMBL" id="UINC01169019">
    <property type="protein sequence ID" value="SVD72351.1"/>
    <property type="molecule type" value="Genomic_DNA"/>
</dbReference>
<sequence length="96" mass="11607">MTSKRNPIAYLWRETNDRWYRIQTNVPSIVRKLLRRETAKVVSRAINDYMYVFRIRYKRPVNARLSFRRLTGCQNLKPPENGVFTADLRYILNNKN</sequence>
<organism evidence="1">
    <name type="scientific">marine metagenome</name>
    <dbReference type="NCBI Taxonomy" id="408172"/>
    <lineage>
        <taxon>unclassified sequences</taxon>
        <taxon>metagenomes</taxon>
        <taxon>ecological metagenomes</taxon>
    </lineage>
</organism>
<reference evidence="1" key="1">
    <citation type="submission" date="2018-05" db="EMBL/GenBank/DDBJ databases">
        <authorList>
            <person name="Lanie J.A."/>
            <person name="Ng W.-L."/>
            <person name="Kazmierczak K.M."/>
            <person name="Andrzejewski T.M."/>
            <person name="Davidsen T.M."/>
            <person name="Wayne K.J."/>
            <person name="Tettelin H."/>
            <person name="Glass J.I."/>
            <person name="Rusch D."/>
            <person name="Podicherti R."/>
            <person name="Tsui H.-C.T."/>
            <person name="Winkler M.E."/>
        </authorList>
    </citation>
    <scope>NUCLEOTIDE SEQUENCE</scope>
</reference>
<proteinExistence type="predicted"/>